<comment type="caution">
    <text evidence="2">The sequence shown here is derived from an EMBL/GenBank/DDBJ whole genome shotgun (WGS) entry which is preliminary data.</text>
</comment>
<reference evidence="2 3" key="1">
    <citation type="submission" date="2019-06" db="EMBL/GenBank/DDBJ databases">
        <title>Whole genome shotgun sequence of Microbacterium liquefaciens NBRC 15037.</title>
        <authorList>
            <person name="Hosoyama A."/>
            <person name="Uohara A."/>
            <person name="Ohji S."/>
            <person name="Ichikawa N."/>
        </authorList>
    </citation>
    <scope>NUCLEOTIDE SEQUENCE [LARGE SCALE GENOMIC DNA]</scope>
    <source>
        <strain evidence="2 3">NBRC 15037</strain>
    </source>
</reference>
<proteinExistence type="predicted"/>
<dbReference type="AlphaFoldDB" id="A0A4Y4BB58"/>
<evidence type="ECO:0000313" key="3">
    <source>
        <dbReference type="Proteomes" id="UP000317410"/>
    </source>
</evidence>
<dbReference type="InterPro" id="IPR029068">
    <property type="entry name" value="Glyas_Bleomycin-R_OHBP_Dase"/>
</dbReference>
<protein>
    <submittedName>
        <fullName evidence="2">Glyoxalase</fullName>
    </submittedName>
</protein>
<feature type="domain" description="VOC" evidence="1">
    <location>
        <begin position="20"/>
        <end position="144"/>
    </location>
</feature>
<dbReference type="Gene3D" id="3.10.180.10">
    <property type="entry name" value="2,3-Dihydroxybiphenyl 1,2-Dioxygenase, domain 1"/>
    <property type="match status" value="1"/>
</dbReference>
<dbReference type="InterPro" id="IPR004360">
    <property type="entry name" value="Glyas_Fos-R_dOase_dom"/>
</dbReference>
<dbReference type="EMBL" id="BJNQ01000018">
    <property type="protein sequence ID" value="GEC76324.1"/>
    <property type="molecule type" value="Genomic_DNA"/>
</dbReference>
<dbReference type="InterPro" id="IPR037523">
    <property type="entry name" value="VOC_core"/>
</dbReference>
<evidence type="ECO:0000313" key="2">
    <source>
        <dbReference type="EMBL" id="GEC76324.1"/>
    </source>
</evidence>
<organism evidence="2 3">
    <name type="scientific">Microbacterium maritypicum</name>
    <name type="common">Microbacterium liquefaciens</name>
    <dbReference type="NCBI Taxonomy" id="33918"/>
    <lineage>
        <taxon>Bacteria</taxon>
        <taxon>Bacillati</taxon>
        <taxon>Actinomycetota</taxon>
        <taxon>Actinomycetes</taxon>
        <taxon>Micrococcales</taxon>
        <taxon>Microbacteriaceae</taxon>
        <taxon>Microbacterium</taxon>
    </lineage>
</organism>
<name>A0A4Y4BB58_MICMQ</name>
<dbReference type="PROSITE" id="PS51819">
    <property type="entry name" value="VOC"/>
    <property type="match status" value="1"/>
</dbReference>
<sequence length="144" mass="15460">MKGLDNRRRTADAGTMAAFTADNAFSGFSVDDIDAAEEFYGTALGLDVERNAMGFLDLRLPSGGSILVYSKPNHTPASFTILNFPVADVDAAVDELIARGVQTKIYSDEEFPSDERGIVRGNGRGPDIAWFRDPAGNVLAVMQA</sequence>
<gene>
    <name evidence="2" type="ORF">MLI01_24690</name>
</gene>
<dbReference type="Proteomes" id="UP000317410">
    <property type="component" value="Unassembled WGS sequence"/>
</dbReference>
<dbReference type="Pfam" id="PF00903">
    <property type="entry name" value="Glyoxalase"/>
    <property type="match status" value="1"/>
</dbReference>
<accession>A0A4Y4BB58</accession>
<dbReference type="CDD" id="cd06587">
    <property type="entry name" value="VOC"/>
    <property type="match status" value="1"/>
</dbReference>
<evidence type="ECO:0000259" key="1">
    <source>
        <dbReference type="PROSITE" id="PS51819"/>
    </source>
</evidence>
<dbReference type="SUPFAM" id="SSF54593">
    <property type="entry name" value="Glyoxalase/Bleomycin resistance protein/Dihydroxybiphenyl dioxygenase"/>
    <property type="match status" value="1"/>
</dbReference>